<accession>A0ABX2N4F2</accession>
<name>A0ABX2N4F2_9SPHN</name>
<keyword evidence="8" id="KW-1185">Reference proteome</keyword>
<gene>
    <name evidence="7" type="primary">radC</name>
    <name evidence="7" type="ORF">HUO14_11570</name>
</gene>
<dbReference type="InterPro" id="IPR025657">
    <property type="entry name" value="RadC_JAB"/>
</dbReference>
<keyword evidence="3" id="KW-0378">Hydrolase</keyword>
<dbReference type="Gene3D" id="3.40.140.10">
    <property type="entry name" value="Cytidine Deaminase, domain 2"/>
    <property type="match status" value="1"/>
</dbReference>
<evidence type="ECO:0000256" key="1">
    <source>
        <dbReference type="ARBA" id="ARBA00022670"/>
    </source>
</evidence>
<organism evidence="7 8">
    <name type="scientific">Parasphingorhabdus flavimaris</name>
    <dbReference type="NCBI Taxonomy" id="266812"/>
    <lineage>
        <taxon>Bacteria</taxon>
        <taxon>Pseudomonadati</taxon>
        <taxon>Pseudomonadota</taxon>
        <taxon>Alphaproteobacteria</taxon>
        <taxon>Sphingomonadales</taxon>
        <taxon>Sphingomonadaceae</taxon>
        <taxon>Parasphingorhabdus</taxon>
    </lineage>
</organism>
<keyword evidence="5" id="KW-0482">Metalloprotease</keyword>
<evidence type="ECO:0000313" key="7">
    <source>
        <dbReference type="EMBL" id="NVD28542.1"/>
    </source>
</evidence>
<evidence type="ECO:0000256" key="3">
    <source>
        <dbReference type="ARBA" id="ARBA00022801"/>
    </source>
</evidence>
<evidence type="ECO:0000256" key="2">
    <source>
        <dbReference type="ARBA" id="ARBA00022723"/>
    </source>
</evidence>
<dbReference type="PANTHER" id="PTHR30471:SF3">
    <property type="entry name" value="UPF0758 PROTEIN YEES-RELATED"/>
    <property type="match status" value="1"/>
</dbReference>
<dbReference type="PROSITE" id="PS01302">
    <property type="entry name" value="UPF0758"/>
    <property type="match status" value="1"/>
</dbReference>
<evidence type="ECO:0000256" key="4">
    <source>
        <dbReference type="ARBA" id="ARBA00022833"/>
    </source>
</evidence>
<evidence type="ECO:0000259" key="6">
    <source>
        <dbReference type="PROSITE" id="PS50249"/>
    </source>
</evidence>
<keyword evidence="4" id="KW-0862">Zinc</keyword>
<dbReference type="InterPro" id="IPR020891">
    <property type="entry name" value="UPF0758_CS"/>
</dbReference>
<protein>
    <submittedName>
        <fullName evidence="7">DNA repair protein RadC</fullName>
    </submittedName>
</protein>
<dbReference type="PANTHER" id="PTHR30471">
    <property type="entry name" value="DNA REPAIR PROTEIN RADC"/>
    <property type="match status" value="1"/>
</dbReference>
<dbReference type="InterPro" id="IPR001405">
    <property type="entry name" value="UPF0758"/>
</dbReference>
<comment type="caution">
    <text evidence="7">The sequence shown here is derived from an EMBL/GenBank/DDBJ whole genome shotgun (WGS) entry which is preliminary data.</text>
</comment>
<feature type="domain" description="MPN" evidence="6">
    <location>
        <begin position="37"/>
        <end position="159"/>
    </location>
</feature>
<dbReference type="SUPFAM" id="SSF102712">
    <property type="entry name" value="JAB1/MPN domain"/>
    <property type="match status" value="1"/>
</dbReference>
<dbReference type="InterPro" id="IPR037518">
    <property type="entry name" value="MPN"/>
</dbReference>
<dbReference type="RefSeq" id="WP_176279977.1">
    <property type="nucleotide sequence ID" value="NZ_JABWMH010000003.1"/>
</dbReference>
<dbReference type="Proteomes" id="UP000652427">
    <property type="component" value="Unassembled WGS sequence"/>
</dbReference>
<reference evidence="7 8" key="1">
    <citation type="submission" date="2020-06" db="EMBL/GenBank/DDBJ databases">
        <authorList>
            <person name="Kim S.-J."/>
            <person name="Park S.-J."/>
        </authorList>
    </citation>
    <scope>NUCLEOTIDE SEQUENCE [LARGE SCALE GENOMIC DNA]</scope>
    <source>
        <strain evidence="7 8">SW-151</strain>
    </source>
</reference>
<proteinExistence type="predicted"/>
<keyword evidence="1" id="KW-0645">Protease</keyword>
<keyword evidence="2" id="KW-0479">Metal-binding</keyword>
<evidence type="ECO:0000313" key="8">
    <source>
        <dbReference type="Proteomes" id="UP000652427"/>
    </source>
</evidence>
<dbReference type="NCBIfam" id="TIGR00608">
    <property type="entry name" value="radc"/>
    <property type="match status" value="1"/>
</dbReference>
<evidence type="ECO:0000256" key="5">
    <source>
        <dbReference type="ARBA" id="ARBA00023049"/>
    </source>
</evidence>
<dbReference type="Pfam" id="PF04002">
    <property type="entry name" value="RadC"/>
    <property type="match status" value="1"/>
</dbReference>
<sequence length="160" mass="17902">MNADSRSNEQDPARAILSLVREAMLVSSREQMLDRICLSKATDVIEYLVIAMARLPVEEVRVLFLDSKNRLISDEVVSRGTISSAPIYPREILKRSLVLDASALIIAHNHPSGDPQPSEVDIEATERLVKAAKELDLTIHDHIIVGCEGWVSLRDWAEFE</sequence>
<dbReference type="PROSITE" id="PS50249">
    <property type="entry name" value="MPN"/>
    <property type="match status" value="1"/>
</dbReference>
<dbReference type="CDD" id="cd08071">
    <property type="entry name" value="MPN_DUF2466"/>
    <property type="match status" value="1"/>
</dbReference>
<dbReference type="EMBL" id="JABWMH010000003">
    <property type="protein sequence ID" value="NVD28542.1"/>
    <property type="molecule type" value="Genomic_DNA"/>
</dbReference>